<protein>
    <submittedName>
        <fullName evidence="5">ABC transporter ATP-binding protein</fullName>
    </submittedName>
</protein>
<evidence type="ECO:0000256" key="1">
    <source>
        <dbReference type="ARBA" id="ARBA00022448"/>
    </source>
</evidence>
<dbReference type="GO" id="GO:0016887">
    <property type="term" value="F:ATP hydrolysis activity"/>
    <property type="evidence" value="ECO:0007669"/>
    <property type="project" value="InterPro"/>
</dbReference>
<dbReference type="Pfam" id="PF00005">
    <property type="entry name" value="ABC_tran"/>
    <property type="match status" value="1"/>
</dbReference>
<gene>
    <name evidence="5" type="ORF">D5R97_06625</name>
</gene>
<dbReference type="SMART" id="SM00382">
    <property type="entry name" value="AAA"/>
    <property type="match status" value="1"/>
</dbReference>
<dbReference type="PANTHER" id="PTHR42939">
    <property type="entry name" value="ABC TRANSPORTER ATP-BINDING PROTEIN ALBC-RELATED"/>
    <property type="match status" value="1"/>
</dbReference>
<evidence type="ECO:0000259" key="4">
    <source>
        <dbReference type="PROSITE" id="PS50893"/>
    </source>
</evidence>
<reference evidence="5 6" key="1">
    <citation type="submission" date="2018-08" db="EMBL/GenBank/DDBJ databases">
        <title>The metabolism and importance of syntrophic acetate oxidation coupled to methane or sulfide production in haloalkaline environments.</title>
        <authorList>
            <person name="Timmers P.H.A."/>
            <person name="Vavourakis C.D."/>
            <person name="Sorokin D.Y."/>
            <person name="Sinninghe Damste J.S."/>
            <person name="Muyzer G."/>
            <person name="Stams A.J.M."/>
            <person name="Plugge C.M."/>
        </authorList>
    </citation>
    <scope>NUCLEOTIDE SEQUENCE [LARGE SCALE GENOMIC DNA]</scope>
    <source>
        <strain evidence="5">MSAO_Bac1</strain>
    </source>
</reference>
<organism evidence="5 6">
    <name type="scientific">Candidatus Syntrophonatronum acetioxidans</name>
    <dbReference type="NCBI Taxonomy" id="1795816"/>
    <lineage>
        <taxon>Bacteria</taxon>
        <taxon>Bacillati</taxon>
        <taxon>Bacillota</taxon>
        <taxon>Clostridia</taxon>
        <taxon>Eubacteriales</taxon>
        <taxon>Syntrophomonadaceae</taxon>
        <taxon>Candidatus Syntrophonatronum</taxon>
    </lineage>
</organism>
<dbReference type="InterPro" id="IPR027417">
    <property type="entry name" value="P-loop_NTPase"/>
</dbReference>
<keyword evidence="3 5" id="KW-0067">ATP-binding</keyword>
<evidence type="ECO:0000256" key="3">
    <source>
        <dbReference type="ARBA" id="ARBA00022840"/>
    </source>
</evidence>
<feature type="domain" description="ABC transporter" evidence="4">
    <location>
        <begin position="2"/>
        <end position="233"/>
    </location>
</feature>
<dbReference type="PANTHER" id="PTHR42939:SF1">
    <property type="entry name" value="ABC TRANSPORTER ATP-BINDING PROTEIN ALBC-RELATED"/>
    <property type="match status" value="1"/>
</dbReference>
<accession>A0A424YCT3</accession>
<dbReference type="AlphaFoldDB" id="A0A424YCT3"/>
<dbReference type="CDD" id="cd03230">
    <property type="entry name" value="ABC_DR_subfamily_A"/>
    <property type="match status" value="1"/>
</dbReference>
<comment type="caution">
    <text evidence="5">The sequence shown here is derived from an EMBL/GenBank/DDBJ whole genome shotgun (WGS) entry which is preliminary data.</text>
</comment>
<dbReference type="InterPro" id="IPR003593">
    <property type="entry name" value="AAA+_ATPase"/>
</dbReference>
<keyword evidence="1" id="KW-0813">Transport</keyword>
<sequence length="247" mass="27457">MLEINNLYKNYGQKEAVKDLSLTVRPGEIYGFLGHNGAGKTTTIKVCTGLIKPTSGSVNICGYDIVKQPIEAKRQFGYVPDNPYLYDKLTGREFLDAVSDIYMKDRRSDAVARRDELLEKMQMTADADKLIGSYSHGMRRKITLCAALLHAPPVIFLDEPTSGLDASSAKVAKDLFRELADNGSSVLLTTHVLEIVERICDRIGIIFEGKLIAEGTFEELKQRYEKPGSTLEDIYLNLTETSRGEAV</sequence>
<dbReference type="GO" id="GO:0005524">
    <property type="term" value="F:ATP binding"/>
    <property type="evidence" value="ECO:0007669"/>
    <property type="project" value="UniProtKB-KW"/>
</dbReference>
<dbReference type="Proteomes" id="UP000285138">
    <property type="component" value="Unassembled WGS sequence"/>
</dbReference>
<proteinExistence type="predicted"/>
<dbReference type="PROSITE" id="PS00211">
    <property type="entry name" value="ABC_TRANSPORTER_1"/>
    <property type="match status" value="1"/>
</dbReference>
<dbReference type="InterPro" id="IPR003439">
    <property type="entry name" value="ABC_transporter-like_ATP-bd"/>
</dbReference>
<keyword evidence="2" id="KW-0547">Nucleotide-binding</keyword>
<dbReference type="Gene3D" id="3.40.50.300">
    <property type="entry name" value="P-loop containing nucleotide triphosphate hydrolases"/>
    <property type="match status" value="1"/>
</dbReference>
<dbReference type="SUPFAM" id="SSF52540">
    <property type="entry name" value="P-loop containing nucleoside triphosphate hydrolases"/>
    <property type="match status" value="1"/>
</dbReference>
<dbReference type="InterPro" id="IPR017871">
    <property type="entry name" value="ABC_transporter-like_CS"/>
</dbReference>
<dbReference type="InterPro" id="IPR051782">
    <property type="entry name" value="ABC_Transporter_VariousFunc"/>
</dbReference>
<evidence type="ECO:0000313" key="5">
    <source>
        <dbReference type="EMBL" id="RQD75187.1"/>
    </source>
</evidence>
<name>A0A424YCT3_9FIRM</name>
<dbReference type="PROSITE" id="PS50893">
    <property type="entry name" value="ABC_TRANSPORTER_2"/>
    <property type="match status" value="1"/>
</dbReference>
<dbReference type="EMBL" id="QZAA01000168">
    <property type="protein sequence ID" value="RQD75187.1"/>
    <property type="molecule type" value="Genomic_DNA"/>
</dbReference>
<evidence type="ECO:0000313" key="6">
    <source>
        <dbReference type="Proteomes" id="UP000285138"/>
    </source>
</evidence>
<evidence type="ECO:0000256" key="2">
    <source>
        <dbReference type="ARBA" id="ARBA00022741"/>
    </source>
</evidence>